<feature type="transmembrane region" description="Helical" evidence="2">
    <location>
        <begin position="187"/>
        <end position="213"/>
    </location>
</feature>
<feature type="transmembrane region" description="Helical" evidence="2">
    <location>
        <begin position="557"/>
        <end position="579"/>
    </location>
</feature>
<evidence type="ECO:0000259" key="3">
    <source>
        <dbReference type="PROSITE" id="PS50855"/>
    </source>
</evidence>
<feature type="transmembrane region" description="Helical" evidence="2">
    <location>
        <begin position="308"/>
        <end position="328"/>
    </location>
</feature>
<feature type="transmembrane region" description="Helical" evidence="2">
    <location>
        <begin position="355"/>
        <end position="375"/>
    </location>
</feature>
<dbReference type="AlphaFoldDB" id="A0A8T4H0J4"/>
<dbReference type="GO" id="GO:0004129">
    <property type="term" value="F:cytochrome-c oxidase activity"/>
    <property type="evidence" value="ECO:0007669"/>
    <property type="project" value="InterPro"/>
</dbReference>
<feature type="compositionally biased region" description="Basic and acidic residues" evidence="1">
    <location>
        <begin position="522"/>
        <end position="542"/>
    </location>
</feature>
<dbReference type="PANTHER" id="PTHR10422">
    <property type="entry name" value="CYTOCHROME C OXIDASE SUBUNIT 1"/>
    <property type="match status" value="1"/>
</dbReference>
<dbReference type="Pfam" id="PF00115">
    <property type="entry name" value="COX1"/>
    <property type="match status" value="1"/>
</dbReference>
<dbReference type="Proteomes" id="UP000823736">
    <property type="component" value="Unassembled WGS sequence"/>
</dbReference>
<comment type="caution">
    <text evidence="4">The sequence shown here is derived from an EMBL/GenBank/DDBJ whole genome shotgun (WGS) entry which is preliminary data.</text>
</comment>
<dbReference type="GO" id="GO:0009060">
    <property type="term" value="P:aerobic respiration"/>
    <property type="evidence" value="ECO:0007669"/>
    <property type="project" value="InterPro"/>
</dbReference>
<feature type="transmembrane region" description="Helical" evidence="2">
    <location>
        <begin position="151"/>
        <end position="175"/>
    </location>
</feature>
<evidence type="ECO:0000313" key="4">
    <source>
        <dbReference type="EMBL" id="MBP1987105.1"/>
    </source>
</evidence>
<evidence type="ECO:0000256" key="1">
    <source>
        <dbReference type="SAM" id="MobiDB-lite"/>
    </source>
</evidence>
<feature type="transmembrane region" description="Helical" evidence="2">
    <location>
        <begin position="395"/>
        <end position="415"/>
    </location>
</feature>
<evidence type="ECO:0000256" key="2">
    <source>
        <dbReference type="SAM" id="Phobius"/>
    </source>
</evidence>
<feature type="domain" description="Cytochrome oxidase subunit I profile" evidence="3">
    <location>
        <begin position="34"/>
        <end position="512"/>
    </location>
</feature>
<name>A0A8T4H0J4_9EURY</name>
<keyword evidence="5" id="KW-1185">Reference proteome</keyword>
<dbReference type="InterPro" id="IPR023616">
    <property type="entry name" value="Cyt_c_oxase-like_su1_dom"/>
</dbReference>
<organism evidence="4 5">
    <name type="scientific">Halolamina salifodinae</name>
    <dbReference type="NCBI Taxonomy" id="1202767"/>
    <lineage>
        <taxon>Archaea</taxon>
        <taxon>Methanobacteriati</taxon>
        <taxon>Methanobacteriota</taxon>
        <taxon>Stenosarchaea group</taxon>
        <taxon>Halobacteria</taxon>
        <taxon>Halobacteriales</taxon>
        <taxon>Haloferacaceae</taxon>
    </lineage>
</organism>
<dbReference type="PRINTS" id="PR01165">
    <property type="entry name" value="CYCOXIDASEI"/>
</dbReference>
<evidence type="ECO:0000313" key="5">
    <source>
        <dbReference type="Proteomes" id="UP000823736"/>
    </source>
</evidence>
<feature type="transmembrane region" description="Helical" evidence="2">
    <location>
        <begin position="479"/>
        <end position="503"/>
    </location>
</feature>
<dbReference type="InterPro" id="IPR000883">
    <property type="entry name" value="Cyt_C_Oxase_1"/>
</dbReference>
<dbReference type="OrthoDB" id="28065at2157"/>
<dbReference type="GO" id="GO:0016020">
    <property type="term" value="C:membrane"/>
    <property type="evidence" value="ECO:0007669"/>
    <property type="project" value="InterPro"/>
</dbReference>
<dbReference type="PANTHER" id="PTHR10422:SF40">
    <property type="entry name" value="CYTOCHROME C OXIDASE SUBUNIT I"/>
    <property type="match status" value="1"/>
</dbReference>
<dbReference type="GO" id="GO:0020037">
    <property type="term" value="F:heme binding"/>
    <property type="evidence" value="ECO:0007669"/>
    <property type="project" value="InterPro"/>
</dbReference>
<feature type="transmembrane region" description="Helical" evidence="2">
    <location>
        <begin position="34"/>
        <end position="58"/>
    </location>
</feature>
<sequence>MFGFSTYEYDDDGFRECSVTGLTIHKSAEDMVKLYGLTAILALAVGGVFALTVAMTRWEVIGLLPAGDFYTYLSVHAWNLLIFWMVFMEIAILYVGGPFVLGRRLSLPSVAKVGWVIMAGGAVLVNAAILLTEYPNQAPLLTSYVPLPSSWQFYLGASVFVVGAIVAAVPFLATIWNHQQENPRKTLPLVTFGAFITSIVALEALLGGVITYVPTLLWRVGYFESIDPAFYRQMYWIIGHGTQQINLLAMITVWYFLTHVIGGAEVASQKVSRGAFVLYLFFINLGAAHHLMSDPVVSAGWRMWNTSYAAYGAVIASMIHAFAIPAGLEVGRRAKGKAGGLFGWLWSSPWDDPGFSATILSIILFGFLGGITGVMMGQMQLNMTWHNTLATVGHFHATVATGTTLAFMGLGYYVLRLVFGRDWSPGLLAKIQPYLYGGAMGLTVLMMMYVGILFGVPRRHPSVMDIPGTAFSFSPAKPFFAVFGIAALLSILGGALFVVVALWSLVFGDAFEGGPVGDVDRAAADGGERTDGSRSSSDHRFDGGGSKATHAYSMRGTFVLCLVFLGAFVTLWALNWYLLSTIWQIGP</sequence>
<dbReference type="Gene3D" id="1.20.210.10">
    <property type="entry name" value="Cytochrome c oxidase-like, subunit I domain"/>
    <property type="match status" value="1"/>
</dbReference>
<feature type="transmembrane region" description="Helical" evidence="2">
    <location>
        <begin position="233"/>
        <end position="258"/>
    </location>
</feature>
<accession>A0A8T4H0J4</accession>
<keyword evidence="2" id="KW-1133">Transmembrane helix</keyword>
<feature type="transmembrane region" description="Helical" evidence="2">
    <location>
        <begin position="78"/>
        <end position="101"/>
    </location>
</feature>
<dbReference type="PROSITE" id="PS50855">
    <property type="entry name" value="COX1"/>
    <property type="match status" value="1"/>
</dbReference>
<keyword evidence="2" id="KW-0472">Membrane</keyword>
<feature type="transmembrane region" description="Helical" evidence="2">
    <location>
        <begin position="435"/>
        <end position="456"/>
    </location>
</feature>
<feature type="transmembrane region" description="Helical" evidence="2">
    <location>
        <begin position="270"/>
        <end position="288"/>
    </location>
</feature>
<feature type="transmembrane region" description="Helical" evidence="2">
    <location>
        <begin position="113"/>
        <end position="131"/>
    </location>
</feature>
<keyword evidence="2" id="KW-0812">Transmembrane</keyword>
<gene>
    <name evidence="4" type="ORF">J2753_001603</name>
</gene>
<feature type="region of interest" description="Disordered" evidence="1">
    <location>
        <begin position="522"/>
        <end position="545"/>
    </location>
</feature>
<dbReference type="InterPro" id="IPR036927">
    <property type="entry name" value="Cyt_c_oxase-like_su1_sf"/>
</dbReference>
<dbReference type="SUPFAM" id="SSF81442">
    <property type="entry name" value="Cytochrome c oxidase subunit I-like"/>
    <property type="match status" value="1"/>
</dbReference>
<proteinExistence type="predicted"/>
<reference evidence="4" key="1">
    <citation type="submission" date="2021-03" db="EMBL/GenBank/DDBJ databases">
        <title>Genomic Encyclopedia of Type Strains, Phase IV (KMG-IV): sequencing the most valuable type-strain genomes for metagenomic binning, comparative biology and taxonomic classification.</title>
        <authorList>
            <person name="Goeker M."/>
        </authorList>
    </citation>
    <scope>NUCLEOTIDE SEQUENCE</scope>
    <source>
        <strain evidence="4">DSM 26232</strain>
    </source>
</reference>
<dbReference type="EMBL" id="JAGGLC010000003">
    <property type="protein sequence ID" value="MBP1987105.1"/>
    <property type="molecule type" value="Genomic_DNA"/>
</dbReference>
<dbReference type="RefSeq" id="WP_209491385.1">
    <property type="nucleotide sequence ID" value="NZ_JAGGLC010000003.1"/>
</dbReference>
<protein>
    <submittedName>
        <fullName evidence="4">Cytochrome c oxidase subunit 1</fullName>
    </submittedName>
</protein>